<keyword evidence="2" id="KW-1185">Reference proteome</keyword>
<gene>
    <name evidence="1" type="ORF">EYF80_011950</name>
</gene>
<name>A0A4Z2IL31_9TELE</name>
<organism evidence="1 2">
    <name type="scientific">Liparis tanakae</name>
    <name type="common">Tanaka's snailfish</name>
    <dbReference type="NCBI Taxonomy" id="230148"/>
    <lineage>
        <taxon>Eukaryota</taxon>
        <taxon>Metazoa</taxon>
        <taxon>Chordata</taxon>
        <taxon>Craniata</taxon>
        <taxon>Vertebrata</taxon>
        <taxon>Euteleostomi</taxon>
        <taxon>Actinopterygii</taxon>
        <taxon>Neopterygii</taxon>
        <taxon>Teleostei</taxon>
        <taxon>Neoteleostei</taxon>
        <taxon>Acanthomorphata</taxon>
        <taxon>Eupercaria</taxon>
        <taxon>Perciformes</taxon>
        <taxon>Cottioidei</taxon>
        <taxon>Cottales</taxon>
        <taxon>Liparidae</taxon>
        <taxon>Liparis</taxon>
    </lineage>
</organism>
<evidence type="ECO:0000313" key="1">
    <source>
        <dbReference type="EMBL" id="TNN77893.1"/>
    </source>
</evidence>
<comment type="caution">
    <text evidence="1">The sequence shown here is derived from an EMBL/GenBank/DDBJ whole genome shotgun (WGS) entry which is preliminary data.</text>
</comment>
<accession>A0A4Z2IL31</accession>
<dbReference type="Proteomes" id="UP000314294">
    <property type="component" value="Unassembled WGS sequence"/>
</dbReference>
<proteinExistence type="predicted"/>
<reference evidence="1 2" key="1">
    <citation type="submission" date="2019-03" db="EMBL/GenBank/DDBJ databases">
        <title>First draft genome of Liparis tanakae, snailfish: a comprehensive survey of snailfish specific genes.</title>
        <authorList>
            <person name="Kim W."/>
            <person name="Song I."/>
            <person name="Jeong J.-H."/>
            <person name="Kim D."/>
            <person name="Kim S."/>
            <person name="Ryu S."/>
            <person name="Song J.Y."/>
            <person name="Lee S.K."/>
        </authorList>
    </citation>
    <scope>NUCLEOTIDE SEQUENCE [LARGE SCALE GENOMIC DNA]</scope>
    <source>
        <tissue evidence="1">Muscle</tissue>
    </source>
</reference>
<sequence>MYRRCYRRSVGTEMLLLGFWEGVLKGPKRPRPEVKDLKVVVAGFRRCGLYPLDSMTIEWSLVMPYGPWHGTSSPFSHIS</sequence>
<dbReference type="AlphaFoldDB" id="A0A4Z2IL31"/>
<evidence type="ECO:0000313" key="2">
    <source>
        <dbReference type="Proteomes" id="UP000314294"/>
    </source>
</evidence>
<dbReference type="EMBL" id="SRLO01000079">
    <property type="protein sequence ID" value="TNN77893.1"/>
    <property type="molecule type" value="Genomic_DNA"/>
</dbReference>
<protein>
    <submittedName>
        <fullName evidence="1">Uncharacterized protein</fullName>
    </submittedName>
</protein>